<evidence type="ECO:0000256" key="2">
    <source>
        <dbReference type="ARBA" id="ARBA00022670"/>
    </source>
</evidence>
<evidence type="ECO:0000313" key="11">
    <source>
        <dbReference type="Proteomes" id="UP000220157"/>
    </source>
</evidence>
<dbReference type="EMBL" id="NMTW01000034">
    <property type="protein sequence ID" value="PDX75653.1"/>
    <property type="molecule type" value="Genomic_DNA"/>
</dbReference>
<reference evidence="9" key="2">
    <citation type="submission" date="2017-07" db="EMBL/GenBank/DDBJ databases">
        <authorList>
            <person name="Sun Z.S."/>
            <person name="Albrecht U."/>
            <person name="Echele G."/>
            <person name="Lee C.C."/>
        </authorList>
    </citation>
    <scope>NUCLEOTIDE SEQUENCE</scope>
    <source>
        <strain evidence="8">CNCM I 4573</strain>
        <strain evidence="9">CNCM I 4575</strain>
    </source>
</reference>
<comment type="caution">
    <text evidence="9">The sequence shown here is derived from an EMBL/GenBank/DDBJ whole genome shotgun (WGS) entry which is preliminary data.</text>
</comment>
<dbReference type="InterPro" id="IPR051202">
    <property type="entry name" value="Peptidase_C40"/>
</dbReference>
<dbReference type="Gene3D" id="3.90.1720.10">
    <property type="entry name" value="endopeptidase domain like (from Nostoc punctiforme)"/>
    <property type="match status" value="1"/>
</dbReference>
<reference evidence="10 11" key="1">
    <citation type="journal article" date="2017" name="Front. Microbiol.">
        <title>New Insights into the Diversity of the Genus Faecalibacterium.</title>
        <authorList>
            <person name="Benevides L."/>
            <person name="Burman S."/>
            <person name="Martin R."/>
            <person name="Robert V."/>
            <person name="Thomas M."/>
            <person name="Miquel S."/>
            <person name="Chain F."/>
            <person name="Sokol H."/>
            <person name="Bermudez-Humaran L.G."/>
            <person name="Morrison M."/>
            <person name="Langella P."/>
            <person name="Azevedo V.A."/>
            <person name="Chatel J.M."/>
            <person name="Soares S."/>
        </authorList>
    </citation>
    <scope>NUCLEOTIDE SEQUENCE [LARGE SCALE GENOMIC DNA]</scope>
    <source>
        <strain evidence="8 11">CNCM I 4573</strain>
        <strain evidence="9 10">CNCM I 4575</strain>
    </source>
</reference>
<comment type="similarity">
    <text evidence="1">Belongs to the peptidase C40 family.</text>
</comment>
<dbReference type="Proteomes" id="UP000220157">
    <property type="component" value="Unassembled WGS sequence"/>
</dbReference>
<dbReference type="AlphaFoldDB" id="A0A2A7AQ77"/>
<name>A0A2A7AQ77_9FIRM</name>
<dbReference type="PANTHER" id="PTHR47053">
    <property type="entry name" value="MUREIN DD-ENDOPEPTIDASE MEPH-RELATED"/>
    <property type="match status" value="1"/>
</dbReference>
<dbReference type="Pfam" id="PF00877">
    <property type="entry name" value="NLPC_P60"/>
    <property type="match status" value="1"/>
</dbReference>
<keyword evidence="6" id="KW-1133">Transmembrane helix</keyword>
<organism evidence="9 10">
    <name type="scientific">Faecalibacterium prausnitzii</name>
    <dbReference type="NCBI Taxonomy" id="853"/>
    <lineage>
        <taxon>Bacteria</taxon>
        <taxon>Bacillati</taxon>
        <taxon>Bacillota</taxon>
        <taxon>Clostridia</taxon>
        <taxon>Eubacteriales</taxon>
        <taxon>Oscillospiraceae</taxon>
        <taxon>Faecalibacterium</taxon>
    </lineage>
</organism>
<sequence length="735" mass="82352">MAKEPELKARDKVVVRMTREGAVEENLTAGTEQRVSKRLEDAELVKPAETAAPSEALSAEEQKKVQMRRQQRQFQAEHAEDNDTQPPSETSVTEEKRVENPPQNAPEPLPSSETPFKPPVLEQHGVSSHTGTVIAETVVTHKLRKTLAVEAVDADAVLSQAAETASAKPVSDDAVPPTKRMQKLERKSEKAHERLDAAREKLPTHKVLKKERVFDEETGKGKTRLHFEDELKKPKGKGKLQFEADKTVRKVGDTLASGIHGKIHEVEQENSAVEAAHKTEIAAETAARHFSHHRESSVNKPYEKVSKLEHKADVADAKLQYERNQQEHPEMKKQNMNKHYQKQNIKKEYAAARNAGSQTAGTATKNTGKKFGEKASDKIKEFFEKNKKVFIWIGVGIALLVLLGAGISSCSMLTSTGSSVIASSYLSEDDAMLGAEAQYCQMEQELQRYLDTYESTHNYDEYHFDLDDIEHDPYVLISILSALHEGEFTLDEVQGTLQMLFDKQYILTEEVIVETRYRTETDTWTDADGNTHTETYRVPYDYYICNVKLENFNLSHVPVYIMSQEQLSMYATYMSVLGNREDLFGDSPYVDKYITNPPADYDVNPEYLNDEKFAALITEAEKYLGYPYVWGGSNPDTSFDCSGFVSYVLTNSGLVNTGRLGAQGLYNVCAPVSKANAQPGDLIFFVGTYDTPGVSHVGIYVGDGVMIHCGDPIQYTSVNSSYWQSHFYAFGRPAY</sequence>
<dbReference type="PROSITE" id="PS51935">
    <property type="entry name" value="NLPC_P60"/>
    <property type="match status" value="1"/>
</dbReference>
<dbReference type="RefSeq" id="WP_097785450.1">
    <property type="nucleotide sequence ID" value="NZ_NMTW01000034.1"/>
</dbReference>
<dbReference type="GO" id="GO:0008234">
    <property type="term" value="F:cysteine-type peptidase activity"/>
    <property type="evidence" value="ECO:0007669"/>
    <property type="project" value="UniProtKB-KW"/>
</dbReference>
<feature type="domain" description="NlpC/P60" evidence="7">
    <location>
        <begin position="610"/>
        <end position="734"/>
    </location>
</feature>
<evidence type="ECO:0000256" key="1">
    <source>
        <dbReference type="ARBA" id="ARBA00007074"/>
    </source>
</evidence>
<keyword evidence="4" id="KW-0788">Thiol protease</keyword>
<dbReference type="GO" id="GO:0006508">
    <property type="term" value="P:proteolysis"/>
    <property type="evidence" value="ECO:0007669"/>
    <property type="project" value="UniProtKB-KW"/>
</dbReference>
<keyword evidence="2" id="KW-0645">Protease</keyword>
<keyword evidence="6" id="KW-0472">Membrane</keyword>
<dbReference type="EMBL" id="NMTY01000016">
    <property type="protein sequence ID" value="PDX81211.1"/>
    <property type="molecule type" value="Genomic_DNA"/>
</dbReference>
<dbReference type="PANTHER" id="PTHR47053:SF1">
    <property type="entry name" value="MUREIN DD-ENDOPEPTIDASE MEPH-RELATED"/>
    <property type="match status" value="1"/>
</dbReference>
<protein>
    <submittedName>
        <fullName evidence="9">Peptidase M23</fullName>
    </submittedName>
</protein>
<evidence type="ECO:0000256" key="4">
    <source>
        <dbReference type="ARBA" id="ARBA00022807"/>
    </source>
</evidence>
<evidence type="ECO:0000313" key="8">
    <source>
        <dbReference type="EMBL" id="PDX75653.1"/>
    </source>
</evidence>
<evidence type="ECO:0000259" key="7">
    <source>
        <dbReference type="PROSITE" id="PS51935"/>
    </source>
</evidence>
<dbReference type="Proteomes" id="UP000220005">
    <property type="component" value="Unassembled WGS sequence"/>
</dbReference>
<feature type="transmembrane region" description="Helical" evidence="6">
    <location>
        <begin position="389"/>
        <end position="407"/>
    </location>
</feature>
<evidence type="ECO:0000256" key="5">
    <source>
        <dbReference type="SAM" id="MobiDB-lite"/>
    </source>
</evidence>
<evidence type="ECO:0000256" key="6">
    <source>
        <dbReference type="SAM" id="Phobius"/>
    </source>
</evidence>
<feature type="region of interest" description="Disordered" evidence="5">
    <location>
        <begin position="24"/>
        <end position="130"/>
    </location>
</feature>
<dbReference type="InterPro" id="IPR038765">
    <property type="entry name" value="Papain-like_cys_pep_sf"/>
</dbReference>
<feature type="compositionally biased region" description="Basic and acidic residues" evidence="5">
    <location>
        <begin position="34"/>
        <end position="46"/>
    </location>
</feature>
<evidence type="ECO:0000256" key="3">
    <source>
        <dbReference type="ARBA" id="ARBA00022801"/>
    </source>
</evidence>
<keyword evidence="6" id="KW-0812">Transmembrane</keyword>
<evidence type="ECO:0000313" key="10">
    <source>
        <dbReference type="Proteomes" id="UP000220005"/>
    </source>
</evidence>
<gene>
    <name evidence="8" type="ORF">CGS56_07785</name>
    <name evidence="9" type="ORF">CGS58_08090</name>
</gene>
<dbReference type="NCBIfam" id="NF045974">
    <property type="entry name" value="conju_CD1108"/>
    <property type="match status" value="1"/>
</dbReference>
<accession>A0A2A7AQ77</accession>
<proteinExistence type="inferred from homology"/>
<evidence type="ECO:0000313" key="9">
    <source>
        <dbReference type="EMBL" id="PDX81211.1"/>
    </source>
</evidence>
<dbReference type="InterPro" id="IPR000064">
    <property type="entry name" value="NLP_P60_dom"/>
</dbReference>
<dbReference type="SUPFAM" id="SSF54001">
    <property type="entry name" value="Cysteine proteinases"/>
    <property type="match status" value="1"/>
</dbReference>
<keyword evidence="3" id="KW-0378">Hydrolase</keyword>